<reference evidence="1" key="1">
    <citation type="submission" date="2023-04" db="EMBL/GenBank/DDBJ databases">
        <title>A chromosome-level genome assembly of the parasitoid wasp Eretmocerus hayati.</title>
        <authorList>
            <person name="Zhong Y."/>
            <person name="Liu S."/>
            <person name="Liu Y."/>
        </authorList>
    </citation>
    <scope>NUCLEOTIDE SEQUENCE</scope>
    <source>
        <strain evidence="1">ZJU_SS_LIU_2023</strain>
    </source>
</reference>
<evidence type="ECO:0000313" key="1">
    <source>
        <dbReference type="EMBL" id="KAJ8670029.1"/>
    </source>
</evidence>
<name>A0ACC2NFK8_9HYME</name>
<comment type="caution">
    <text evidence="1">The sequence shown here is derived from an EMBL/GenBank/DDBJ whole genome shotgun (WGS) entry which is preliminary data.</text>
</comment>
<evidence type="ECO:0000313" key="2">
    <source>
        <dbReference type="Proteomes" id="UP001239111"/>
    </source>
</evidence>
<sequence length="296" mass="33610">MMEFFGDEEIANYKNIFSLPTRNLEKYDFDACLKSAVIALAGLARFTKLFDTSYDYTEIKKLMKNDLAVFVGALLAKYAIIITSRCAQINLFDPDEKSDEMNSGLGTLFPRRENSSPLNSLSVLGQFTILNCIPNVMKTYTHNNKFIAFALHPIKKGEKLTSSVACMYQRTPKLVRQAKYQKLYNRPCDCQACTENWFETPGSDGSQGIPVSESDLPTAREILDETHAVFYDWDKKGSKLNHPDIKLLTRASNVVEKAWVHFPPPSPFSVNALIQLMKLSFDFYQPAEEYSEFSEP</sequence>
<protein>
    <submittedName>
        <fullName evidence="1">Uncharacterized protein</fullName>
    </submittedName>
</protein>
<accession>A0ACC2NFK8</accession>
<dbReference type="Proteomes" id="UP001239111">
    <property type="component" value="Chromosome 3"/>
</dbReference>
<proteinExistence type="predicted"/>
<gene>
    <name evidence="1" type="ORF">QAD02_001288</name>
</gene>
<organism evidence="1 2">
    <name type="scientific">Eretmocerus hayati</name>
    <dbReference type="NCBI Taxonomy" id="131215"/>
    <lineage>
        <taxon>Eukaryota</taxon>
        <taxon>Metazoa</taxon>
        <taxon>Ecdysozoa</taxon>
        <taxon>Arthropoda</taxon>
        <taxon>Hexapoda</taxon>
        <taxon>Insecta</taxon>
        <taxon>Pterygota</taxon>
        <taxon>Neoptera</taxon>
        <taxon>Endopterygota</taxon>
        <taxon>Hymenoptera</taxon>
        <taxon>Apocrita</taxon>
        <taxon>Proctotrupomorpha</taxon>
        <taxon>Chalcidoidea</taxon>
        <taxon>Aphelinidae</taxon>
        <taxon>Aphelininae</taxon>
        <taxon>Eretmocerus</taxon>
    </lineage>
</organism>
<keyword evidence="2" id="KW-1185">Reference proteome</keyword>
<dbReference type="EMBL" id="CM056743">
    <property type="protein sequence ID" value="KAJ8670029.1"/>
    <property type="molecule type" value="Genomic_DNA"/>
</dbReference>